<dbReference type="PROSITE" id="PS50041">
    <property type="entry name" value="C_TYPE_LECTIN_2"/>
    <property type="match status" value="2"/>
</dbReference>
<evidence type="ECO:0000313" key="3">
    <source>
        <dbReference type="Proteomes" id="UP000887575"/>
    </source>
</evidence>
<evidence type="ECO:0000313" key="4">
    <source>
        <dbReference type="WBParaSite" id="MBELARI_LOCUS20378"/>
    </source>
</evidence>
<dbReference type="PANTHER" id="PTHR22803">
    <property type="entry name" value="MANNOSE, PHOSPHOLIPASE, LECTIN RECEPTOR RELATED"/>
    <property type="match status" value="1"/>
</dbReference>
<proteinExistence type="predicted"/>
<dbReference type="InterPro" id="IPR016186">
    <property type="entry name" value="C-type_lectin-like/link_sf"/>
</dbReference>
<dbReference type="PROSITE" id="PS00615">
    <property type="entry name" value="C_TYPE_LECTIN_1"/>
    <property type="match status" value="1"/>
</dbReference>
<dbReference type="SMART" id="SM00034">
    <property type="entry name" value="CLECT"/>
    <property type="match status" value="1"/>
</dbReference>
<organism evidence="3 4">
    <name type="scientific">Mesorhabditis belari</name>
    <dbReference type="NCBI Taxonomy" id="2138241"/>
    <lineage>
        <taxon>Eukaryota</taxon>
        <taxon>Metazoa</taxon>
        <taxon>Ecdysozoa</taxon>
        <taxon>Nematoda</taxon>
        <taxon>Chromadorea</taxon>
        <taxon>Rhabditida</taxon>
        <taxon>Rhabditina</taxon>
        <taxon>Rhabditomorpha</taxon>
        <taxon>Rhabditoidea</taxon>
        <taxon>Rhabditidae</taxon>
        <taxon>Mesorhabditinae</taxon>
        <taxon>Mesorhabditis</taxon>
    </lineage>
</organism>
<dbReference type="Proteomes" id="UP000887575">
    <property type="component" value="Unassembled WGS sequence"/>
</dbReference>
<keyword evidence="3" id="KW-1185">Reference proteome</keyword>
<dbReference type="SUPFAM" id="SSF56436">
    <property type="entry name" value="C-type lectin-like"/>
    <property type="match status" value="2"/>
</dbReference>
<reference evidence="4" key="1">
    <citation type="submission" date="2024-02" db="UniProtKB">
        <authorList>
            <consortium name="WormBaseParasite"/>
        </authorList>
    </citation>
    <scope>IDENTIFICATION</scope>
</reference>
<protein>
    <recommendedName>
        <fullName evidence="2">C-type lectin domain-containing protein</fullName>
    </recommendedName>
</protein>
<evidence type="ECO:0000256" key="1">
    <source>
        <dbReference type="ARBA" id="ARBA00023157"/>
    </source>
</evidence>
<dbReference type="InterPro" id="IPR050111">
    <property type="entry name" value="C-type_lectin/snaclec_domain"/>
</dbReference>
<dbReference type="CDD" id="cd00037">
    <property type="entry name" value="CLECT"/>
    <property type="match status" value="1"/>
</dbReference>
<dbReference type="Pfam" id="PF00059">
    <property type="entry name" value="Lectin_C"/>
    <property type="match status" value="2"/>
</dbReference>
<evidence type="ECO:0000259" key="2">
    <source>
        <dbReference type="PROSITE" id="PS50041"/>
    </source>
</evidence>
<feature type="domain" description="C-type lectin" evidence="2">
    <location>
        <begin position="1"/>
        <end position="55"/>
    </location>
</feature>
<name>A0AAF3F1I1_9BILA</name>
<dbReference type="InterPro" id="IPR018378">
    <property type="entry name" value="C-type_lectin_CS"/>
</dbReference>
<feature type="domain" description="C-type lectin" evidence="2">
    <location>
        <begin position="71"/>
        <end position="166"/>
    </location>
</feature>
<accession>A0AAF3F1I1</accession>
<sequence length="192" mass="21617">MNGSWTYADGTPLGYQNWASNEPNNTNNATCAKMYGGTGQWFSSRCGANAPVLCTISEANQLKCPQNWTYYTDHCYYRQNSTYHTNGSYALYSFVEAEQECQKLGAHLASIHSNDENLFLLRLATDFHWIGYRGNGTLGTGNWTDGSKDDFFGGNICGLNTGGGWNWHDYDRDSIARDSSFFCKKRSNQLRK</sequence>
<keyword evidence="1" id="KW-1015">Disulfide bond</keyword>
<dbReference type="AlphaFoldDB" id="A0AAF3F1I1"/>
<dbReference type="WBParaSite" id="MBELARI_LOCUS20378">
    <property type="protein sequence ID" value="MBELARI_LOCUS20378"/>
    <property type="gene ID" value="MBELARI_LOCUS20378"/>
</dbReference>
<dbReference type="InterPro" id="IPR016187">
    <property type="entry name" value="CTDL_fold"/>
</dbReference>
<dbReference type="InterPro" id="IPR001304">
    <property type="entry name" value="C-type_lectin-like"/>
</dbReference>
<dbReference type="Gene3D" id="3.10.100.10">
    <property type="entry name" value="Mannose-Binding Protein A, subunit A"/>
    <property type="match status" value="2"/>
</dbReference>